<dbReference type="Proteomes" id="UP000019024">
    <property type="component" value="Plasmid unnamed2"/>
</dbReference>
<dbReference type="RefSeq" id="WP_049954720.1">
    <property type="nucleotide sequence ID" value="NZ_CP007057.1"/>
</dbReference>
<evidence type="ECO:0000313" key="7">
    <source>
        <dbReference type="EMBL" id="AHG01868.1"/>
    </source>
</evidence>
<dbReference type="OrthoDB" id="190854at2157"/>
<protein>
    <recommendedName>
        <fullName evidence="6">FAD dependent oxidoreductase domain-containing protein</fullName>
    </recommendedName>
</protein>
<evidence type="ECO:0000313" key="8">
    <source>
        <dbReference type="Proteomes" id="UP000019024"/>
    </source>
</evidence>
<dbReference type="PANTHER" id="PTHR11530:SF11">
    <property type="entry name" value="D-ASPARTATE OXIDASE"/>
    <property type="match status" value="1"/>
</dbReference>
<comment type="similarity">
    <text evidence="2">Belongs to the DAMOX/DASOX family.</text>
</comment>
<reference evidence="7 8" key="1">
    <citation type="submission" date="2014-01" db="EMBL/GenBank/DDBJ databases">
        <authorList>
            <consortium name="DOE Joint Genome Institute"/>
            <person name="Anderson I."/>
            <person name="Huntemann M."/>
            <person name="Han J."/>
            <person name="Chen A."/>
            <person name="Kyrpides N."/>
            <person name="Mavromatis K."/>
            <person name="Markowitz V."/>
            <person name="Palaniappan K."/>
            <person name="Ivanova N."/>
            <person name="Schaumberg A."/>
            <person name="Pati A."/>
            <person name="Liolios K."/>
            <person name="Nordberg H.P."/>
            <person name="Cantor M.N."/>
            <person name="Hua S.X."/>
            <person name="Woyke T."/>
        </authorList>
    </citation>
    <scope>NUCLEOTIDE SEQUENCE [LARGE SCALE GENOMIC DNA]</scope>
    <source>
        <strain evidence="7 8">XH-48</strain>
        <plasmid evidence="8">2</plasmid>
    </source>
</reference>
<comment type="cofactor">
    <cofactor evidence="1">
        <name>FAD</name>
        <dbReference type="ChEBI" id="CHEBI:57692"/>
    </cofactor>
</comment>
<dbReference type="InterPro" id="IPR023209">
    <property type="entry name" value="DAO"/>
</dbReference>
<accession>W0JXZ3</accession>
<dbReference type="KEGG" id="hlr:HALLA_00825"/>
<dbReference type="InterPro" id="IPR006076">
    <property type="entry name" value="FAD-dep_OxRdtase"/>
</dbReference>
<evidence type="ECO:0000259" key="6">
    <source>
        <dbReference type="Pfam" id="PF01266"/>
    </source>
</evidence>
<dbReference type="eggNOG" id="arCOG00755">
    <property type="taxonomic scope" value="Archaea"/>
</dbReference>
<dbReference type="GO" id="GO:0003884">
    <property type="term" value="F:D-amino-acid oxidase activity"/>
    <property type="evidence" value="ECO:0007669"/>
    <property type="project" value="InterPro"/>
</dbReference>
<evidence type="ECO:0000256" key="2">
    <source>
        <dbReference type="ARBA" id="ARBA00006730"/>
    </source>
</evidence>
<dbReference type="EMBL" id="CP007057">
    <property type="protein sequence ID" value="AHG01868.1"/>
    <property type="molecule type" value="Genomic_DNA"/>
</dbReference>
<dbReference type="GeneID" id="25147235"/>
<dbReference type="SUPFAM" id="SSF51971">
    <property type="entry name" value="Nucleotide-binding domain"/>
    <property type="match status" value="1"/>
</dbReference>
<geneLocation type="plasmid" evidence="8">
    <name>2</name>
</geneLocation>
<evidence type="ECO:0000256" key="4">
    <source>
        <dbReference type="ARBA" id="ARBA00022827"/>
    </source>
</evidence>
<gene>
    <name evidence="7" type="ORF">HALLA_00825</name>
</gene>
<dbReference type="PANTHER" id="PTHR11530">
    <property type="entry name" value="D-AMINO ACID OXIDASE"/>
    <property type="match status" value="1"/>
</dbReference>
<dbReference type="Pfam" id="PF01266">
    <property type="entry name" value="DAO"/>
    <property type="match status" value="1"/>
</dbReference>
<keyword evidence="4" id="KW-0274">FAD</keyword>
<dbReference type="GO" id="GO:0005737">
    <property type="term" value="C:cytoplasm"/>
    <property type="evidence" value="ECO:0007669"/>
    <property type="project" value="TreeGrafter"/>
</dbReference>
<dbReference type="Gene3D" id="3.40.50.720">
    <property type="entry name" value="NAD(P)-binding Rossmann-like Domain"/>
    <property type="match status" value="1"/>
</dbReference>
<keyword evidence="8" id="KW-1185">Reference proteome</keyword>
<name>W0JXZ3_9EURY</name>
<evidence type="ECO:0000256" key="3">
    <source>
        <dbReference type="ARBA" id="ARBA00022630"/>
    </source>
</evidence>
<keyword evidence="3" id="KW-0285">Flavoprotein</keyword>
<dbReference type="AlphaFoldDB" id="W0JXZ3"/>
<dbReference type="PATRIC" id="fig|797299.3.peg.3582"/>
<sequence length="392" mass="42843">MQTERRIDVTVIGGGVIGITTAIYLELRGYDTAIYAEKVPFVDESSPEFATPYAAASIKPASVTFSGQERALSISQEIFGLFADAGSMGVRQQPHFVLYEEDRPDPGYADTVSGFRRISDIERYPHRPDATSVFGWQFDAFFAELPAYIARCYALYDSLGGAVHKRALTRDACRKLPGEVLVNCAGLGSKDLFDDPRPWMIYVGHQVIADGLPLIRTDCGELFSYNYMPNSDTISDGFTGEVYAYPRMDTVVLGGSRIPVSPSEEWKGHVPSASRRVGGVEVPSRIVELNNELLKTYAGVSIKEGNLTGRYGFRPVRDPDGHGVRIERTSLDDRPVVHNCGHGGAGVTLSWGSAAKASKLVGEAIEPDPAPLTVSREFAVAERLATRIRSNR</sequence>
<keyword evidence="7" id="KW-0614">Plasmid</keyword>
<dbReference type="GO" id="GO:0071949">
    <property type="term" value="F:FAD binding"/>
    <property type="evidence" value="ECO:0007669"/>
    <property type="project" value="InterPro"/>
</dbReference>
<proteinExistence type="inferred from homology"/>
<dbReference type="GO" id="GO:0019478">
    <property type="term" value="P:D-amino acid catabolic process"/>
    <property type="evidence" value="ECO:0007669"/>
    <property type="project" value="TreeGrafter"/>
</dbReference>
<organism evidence="7 8">
    <name type="scientific">Halostagnicola larsenii XH-48</name>
    <dbReference type="NCBI Taxonomy" id="797299"/>
    <lineage>
        <taxon>Archaea</taxon>
        <taxon>Methanobacteriati</taxon>
        <taxon>Methanobacteriota</taxon>
        <taxon>Stenosarchaea group</taxon>
        <taxon>Halobacteria</taxon>
        <taxon>Halobacteriales</taxon>
        <taxon>Natrialbaceae</taxon>
        <taxon>Halostagnicola</taxon>
    </lineage>
</organism>
<dbReference type="HOGENOM" id="CLU_034311_0_2_2"/>
<feature type="domain" description="FAD dependent oxidoreductase" evidence="6">
    <location>
        <begin position="8"/>
        <end position="356"/>
    </location>
</feature>
<keyword evidence="5" id="KW-0560">Oxidoreductase</keyword>
<evidence type="ECO:0000256" key="5">
    <source>
        <dbReference type="ARBA" id="ARBA00023002"/>
    </source>
</evidence>
<evidence type="ECO:0000256" key="1">
    <source>
        <dbReference type="ARBA" id="ARBA00001974"/>
    </source>
</evidence>
<dbReference type="Gene3D" id="3.30.9.10">
    <property type="entry name" value="D-Amino Acid Oxidase, subunit A, domain 2"/>
    <property type="match status" value="1"/>
</dbReference>